<dbReference type="EMBL" id="NSJV01000345">
    <property type="protein sequence ID" value="PAU47695.1"/>
    <property type="molecule type" value="Genomic_DNA"/>
</dbReference>
<organism evidence="3 4">
    <name type="scientific">Streptomyces albireticuli</name>
    <dbReference type="NCBI Taxonomy" id="1940"/>
    <lineage>
        <taxon>Bacteria</taxon>
        <taxon>Bacillati</taxon>
        <taxon>Actinomycetota</taxon>
        <taxon>Actinomycetes</taxon>
        <taxon>Kitasatosporales</taxon>
        <taxon>Streptomycetaceae</taxon>
        <taxon>Streptomyces</taxon>
    </lineage>
</organism>
<reference evidence="3 4" key="1">
    <citation type="submission" date="2017-08" db="EMBL/GenBank/DDBJ databases">
        <title>Genome sequence of Streptomyces albireticuli NRRL B-1670.</title>
        <authorList>
            <person name="Graham D.E."/>
            <person name="Mahan K.M."/>
            <person name="Klingeman D.M."/>
            <person name="Hettich R.L."/>
            <person name="Parry R.J."/>
            <person name="Spain J.C."/>
        </authorList>
    </citation>
    <scope>NUCLEOTIDE SEQUENCE [LARGE SCALE GENOMIC DNA]</scope>
    <source>
        <strain evidence="3 4">NRRL B-1670</strain>
    </source>
</reference>
<feature type="region of interest" description="Disordered" evidence="1">
    <location>
        <begin position="64"/>
        <end position="115"/>
    </location>
</feature>
<dbReference type="Proteomes" id="UP000218944">
    <property type="component" value="Unassembled WGS sequence"/>
</dbReference>
<proteinExistence type="predicted"/>
<protein>
    <submittedName>
        <fullName evidence="3">Uncharacterized protein</fullName>
    </submittedName>
</protein>
<sequence>PLAAAVALAVLGVGPVTGAAAEGADDPALDAADAKKVDEFLERAKETEQTVSPELKAVALISRTTQCTGHNNHTNNPTDTNGANPTNNPTRRTARRPGAPSGPPSRTPRRPLRRR</sequence>
<evidence type="ECO:0000256" key="1">
    <source>
        <dbReference type="SAM" id="MobiDB-lite"/>
    </source>
</evidence>
<keyword evidence="4" id="KW-1185">Reference proteome</keyword>
<accession>A0A2A2D854</accession>
<comment type="caution">
    <text evidence="3">The sequence shown here is derived from an EMBL/GenBank/DDBJ whole genome shotgun (WGS) entry which is preliminary data.</text>
</comment>
<keyword evidence="2" id="KW-0732">Signal</keyword>
<name>A0A2A2D854_9ACTN</name>
<feature type="signal peptide" evidence="2">
    <location>
        <begin position="1"/>
        <end position="19"/>
    </location>
</feature>
<feature type="chain" id="PRO_5038860880" evidence="2">
    <location>
        <begin position="20"/>
        <end position="115"/>
    </location>
</feature>
<evidence type="ECO:0000256" key="2">
    <source>
        <dbReference type="SAM" id="SignalP"/>
    </source>
</evidence>
<evidence type="ECO:0000313" key="4">
    <source>
        <dbReference type="Proteomes" id="UP000218944"/>
    </source>
</evidence>
<dbReference type="AlphaFoldDB" id="A0A2A2D854"/>
<gene>
    <name evidence="3" type="ORF">CK936_17395</name>
</gene>
<feature type="non-terminal residue" evidence="3">
    <location>
        <position position="1"/>
    </location>
</feature>
<evidence type="ECO:0000313" key="3">
    <source>
        <dbReference type="EMBL" id="PAU47695.1"/>
    </source>
</evidence>
<feature type="compositionally biased region" description="Low complexity" evidence="1">
    <location>
        <begin position="68"/>
        <end position="99"/>
    </location>
</feature>